<dbReference type="GO" id="GO:0016853">
    <property type="term" value="F:isomerase activity"/>
    <property type="evidence" value="ECO:0007669"/>
    <property type="project" value="UniProtKB-KW"/>
</dbReference>
<dbReference type="InterPro" id="IPR006311">
    <property type="entry name" value="TAT_signal"/>
</dbReference>
<feature type="region of interest" description="Disordered" evidence="1">
    <location>
        <begin position="31"/>
        <end position="52"/>
    </location>
</feature>
<sequence>MTTLLSRRRAVLALAVTALVVAGAAACGTQDPATSQSSPAGAAAGSGAQQSTEVTTIGGEKMKVPGDKPTALFFFSVGCGACVGGAKSLAEAGRGLSGKANVLVVDMDPSESPETIRGFLDYIKAPDLPAAIDTGAVLSQRYKVAALSTLIVVDPAGQVTYRATDPGPDKIRTALETAGAR</sequence>
<reference evidence="4 5" key="1">
    <citation type="submission" date="2021-03" db="EMBL/GenBank/DDBJ databases">
        <title>Sequencing the genomes of 1000 actinobacteria strains.</title>
        <authorList>
            <person name="Klenk H.-P."/>
        </authorList>
    </citation>
    <scope>NUCLEOTIDE SEQUENCE [LARGE SCALE GENOMIC DNA]</scope>
    <source>
        <strain evidence="4 5">DSM 18824</strain>
    </source>
</reference>
<keyword evidence="4" id="KW-0413">Isomerase</keyword>
<proteinExistence type="predicted"/>
<accession>A0ABS4UBH6</accession>
<comment type="caution">
    <text evidence="4">The sequence shown here is derived from an EMBL/GenBank/DDBJ whole genome shotgun (WGS) entry which is preliminary data.</text>
</comment>
<feature type="chain" id="PRO_5045049271" evidence="2">
    <location>
        <begin position="27"/>
        <end position="181"/>
    </location>
</feature>
<dbReference type="InterPro" id="IPR013766">
    <property type="entry name" value="Thioredoxin_domain"/>
</dbReference>
<dbReference type="PROSITE" id="PS51257">
    <property type="entry name" value="PROKAR_LIPOPROTEIN"/>
    <property type="match status" value="1"/>
</dbReference>
<dbReference type="RefSeq" id="WP_209692200.1">
    <property type="nucleotide sequence ID" value="NZ_BAAAVU010000028.1"/>
</dbReference>
<feature type="signal peptide" evidence="2">
    <location>
        <begin position="1"/>
        <end position="26"/>
    </location>
</feature>
<keyword evidence="2" id="KW-0732">Signal</keyword>
<evidence type="ECO:0000256" key="2">
    <source>
        <dbReference type="SAM" id="SignalP"/>
    </source>
</evidence>
<gene>
    <name evidence="4" type="ORF">JOF29_000036</name>
</gene>
<dbReference type="PROSITE" id="PS51318">
    <property type="entry name" value="TAT"/>
    <property type="match status" value="1"/>
</dbReference>
<evidence type="ECO:0000313" key="5">
    <source>
        <dbReference type="Proteomes" id="UP000755585"/>
    </source>
</evidence>
<dbReference type="EMBL" id="JAGINT010000001">
    <property type="protein sequence ID" value="MBP2348953.1"/>
    <property type="molecule type" value="Genomic_DNA"/>
</dbReference>
<feature type="domain" description="Thioredoxin" evidence="3">
    <location>
        <begin position="42"/>
        <end position="180"/>
    </location>
</feature>
<dbReference type="Proteomes" id="UP000755585">
    <property type="component" value="Unassembled WGS sequence"/>
</dbReference>
<evidence type="ECO:0000259" key="3">
    <source>
        <dbReference type="PROSITE" id="PS51352"/>
    </source>
</evidence>
<name>A0ABS4UBH6_9ACTN</name>
<organism evidence="4 5">
    <name type="scientific">Kribbella aluminosa</name>
    <dbReference type="NCBI Taxonomy" id="416017"/>
    <lineage>
        <taxon>Bacteria</taxon>
        <taxon>Bacillati</taxon>
        <taxon>Actinomycetota</taxon>
        <taxon>Actinomycetes</taxon>
        <taxon>Propionibacteriales</taxon>
        <taxon>Kribbellaceae</taxon>
        <taxon>Kribbella</taxon>
    </lineage>
</organism>
<evidence type="ECO:0000256" key="1">
    <source>
        <dbReference type="SAM" id="MobiDB-lite"/>
    </source>
</evidence>
<dbReference type="InterPro" id="IPR036249">
    <property type="entry name" value="Thioredoxin-like_sf"/>
</dbReference>
<protein>
    <submittedName>
        <fullName evidence="4">Thiol-disulfide isomerase/thioredoxin</fullName>
    </submittedName>
</protein>
<dbReference type="Gene3D" id="3.40.30.10">
    <property type="entry name" value="Glutaredoxin"/>
    <property type="match status" value="1"/>
</dbReference>
<evidence type="ECO:0000313" key="4">
    <source>
        <dbReference type="EMBL" id="MBP2348953.1"/>
    </source>
</evidence>
<keyword evidence="5" id="KW-1185">Reference proteome</keyword>
<dbReference type="SUPFAM" id="SSF52833">
    <property type="entry name" value="Thioredoxin-like"/>
    <property type="match status" value="1"/>
</dbReference>
<dbReference type="PROSITE" id="PS51352">
    <property type="entry name" value="THIOREDOXIN_2"/>
    <property type="match status" value="1"/>
</dbReference>